<keyword evidence="6 10" id="KW-0051">Antiviral defense</keyword>
<dbReference type="EC" id="3.1.-.-" evidence="10"/>
<keyword evidence="4 10" id="KW-0378">Hydrolase</keyword>
<organism evidence="11 12">
    <name type="scientific">Emticicia aquatica</name>
    <dbReference type="NCBI Taxonomy" id="1681835"/>
    <lineage>
        <taxon>Bacteria</taxon>
        <taxon>Pseudomonadati</taxon>
        <taxon>Bacteroidota</taxon>
        <taxon>Cytophagia</taxon>
        <taxon>Cytophagales</taxon>
        <taxon>Leadbetterellaceae</taxon>
        <taxon>Emticicia</taxon>
    </lineage>
</organism>
<sequence length="339" mass="38876">MQIFLNTYGTYLHIKDDMFEIRVPVKDSPPKVTLLAAHKVSSFVMATSAALSTDAVRLALKNNIDIIFTHANGHPMGRIWHSKLGSTTRIRKRQLEASLGKEAVNYTIKWISDKMTNQLEFIKDLKKHRPQMSDYLNDKITRIENLIVSVGNLKGEQVADFAETIRGLEGTAGRLFFETINHVMPEQYKFSGRSMRPAKDIFNAFLNYGYGILYTRVEKCLMIAGLDPYVGFLHRDDYNQKSMVFDFIEPYRTFVEIPIFRLFTAKKVNKSHVDEITNGVSLNKEGKELLVNALLDYLEGDNIRYRGRNQTRANAMQQEAHVFANELIEKDVEPDSIEL</sequence>
<proteinExistence type="inferred from homology"/>
<comment type="cofactor">
    <cofactor evidence="10">
        <name>Mg(2+)</name>
        <dbReference type="ChEBI" id="CHEBI:18420"/>
    </cofactor>
    <cofactor evidence="10">
        <name>Mn(2+)</name>
        <dbReference type="ChEBI" id="CHEBI:29035"/>
    </cofactor>
</comment>
<keyword evidence="3 10" id="KW-0255">Endonuclease</keyword>
<dbReference type="Gene3D" id="3.100.10.20">
    <property type="entry name" value="CRISPR-associated endonuclease Cas1, N-terminal domain"/>
    <property type="match status" value="1"/>
</dbReference>
<dbReference type="Gene3D" id="1.20.120.920">
    <property type="entry name" value="CRISPR-associated endonuclease Cas1, C-terminal domain"/>
    <property type="match status" value="1"/>
</dbReference>
<evidence type="ECO:0000256" key="3">
    <source>
        <dbReference type="ARBA" id="ARBA00022759"/>
    </source>
</evidence>
<accession>A0ABN8F194</accession>
<evidence type="ECO:0000256" key="5">
    <source>
        <dbReference type="ARBA" id="ARBA00022842"/>
    </source>
</evidence>
<dbReference type="InterPro" id="IPR002729">
    <property type="entry name" value="CRISPR-assoc_Cas1"/>
</dbReference>
<feature type="binding site" evidence="10">
    <location>
        <position position="249"/>
    </location>
    <ligand>
        <name>Mn(2+)</name>
        <dbReference type="ChEBI" id="CHEBI:29035"/>
    </ligand>
</feature>
<feature type="binding site" evidence="10">
    <location>
        <position position="234"/>
    </location>
    <ligand>
        <name>Mn(2+)</name>
        <dbReference type="ChEBI" id="CHEBI:29035"/>
    </ligand>
</feature>
<dbReference type="EMBL" id="CAKLPY010000002">
    <property type="protein sequence ID" value="CAH0997174.1"/>
    <property type="molecule type" value="Genomic_DNA"/>
</dbReference>
<reference evidence="11" key="1">
    <citation type="submission" date="2021-12" db="EMBL/GenBank/DDBJ databases">
        <authorList>
            <person name="Rodrigo-Torres L."/>
            <person name="Arahal R. D."/>
            <person name="Lucena T."/>
        </authorList>
    </citation>
    <scope>NUCLEOTIDE SEQUENCE</scope>
    <source>
        <strain evidence="11">CECT 8858</strain>
    </source>
</reference>
<dbReference type="Proteomes" id="UP000837932">
    <property type="component" value="Unassembled WGS sequence"/>
</dbReference>
<protein>
    <recommendedName>
        <fullName evidence="10">CRISPR-associated endonuclease Cas1</fullName>
        <ecNumber evidence="10">3.1.-.-</ecNumber>
    </recommendedName>
</protein>
<dbReference type="NCBIfam" id="TIGR00287">
    <property type="entry name" value="cas1"/>
    <property type="match status" value="1"/>
</dbReference>
<evidence type="ECO:0000256" key="4">
    <source>
        <dbReference type="ARBA" id="ARBA00022801"/>
    </source>
</evidence>
<evidence type="ECO:0000313" key="11">
    <source>
        <dbReference type="EMBL" id="CAH0997174.1"/>
    </source>
</evidence>
<dbReference type="PANTHER" id="PTHR34353:SF2">
    <property type="entry name" value="CRISPR-ASSOCIATED ENDONUCLEASE CAS1 1"/>
    <property type="match status" value="1"/>
</dbReference>
<dbReference type="PANTHER" id="PTHR34353">
    <property type="entry name" value="CRISPR-ASSOCIATED ENDONUCLEASE CAS1 1"/>
    <property type="match status" value="1"/>
</dbReference>
<evidence type="ECO:0000256" key="8">
    <source>
        <dbReference type="ARBA" id="ARBA00023211"/>
    </source>
</evidence>
<evidence type="ECO:0000256" key="7">
    <source>
        <dbReference type="ARBA" id="ARBA00023125"/>
    </source>
</evidence>
<dbReference type="InterPro" id="IPR042211">
    <property type="entry name" value="CRISPR-assoc_Cas1_N"/>
</dbReference>
<dbReference type="Pfam" id="PF01867">
    <property type="entry name" value="Cas_Cas1"/>
    <property type="match status" value="1"/>
</dbReference>
<keyword evidence="12" id="KW-1185">Reference proteome</keyword>
<evidence type="ECO:0000256" key="2">
    <source>
        <dbReference type="ARBA" id="ARBA00022723"/>
    </source>
</evidence>
<keyword evidence="2 10" id="KW-0479">Metal-binding</keyword>
<comment type="similarity">
    <text evidence="10">Belongs to the CRISPR-associated endonuclease Cas1 family.</text>
</comment>
<evidence type="ECO:0000256" key="1">
    <source>
        <dbReference type="ARBA" id="ARBA00022722"/>
    </source>
</evidence>
<keyword evidence="8 10" id="KW-0464">Manganese</keyword>
<name>A0ABN8F194_9BACT</name>
<evidence type="ECO:0000313" key="12">
    <source>
        <dbReference type="Proteomes" id="UP000837932"/>
    </source>
</evidence>
<dbReference type="InterPro" id="IPR050646">
    <property type="entry name" value="Cas1"/>
</dbReference>
<dbReference type="HAMAP" id="MF_01470">
    <property type="entry name" value="Cas1"/>
    <property type="match status" value="1"/>
</dbReference>
<dbReference type="GO" id="GO:0016787">
    <property type="term" value="F:hydrolase activity"/>
    <property type="evidence" value="ECO:0007669"/>
    <property type="project" value="UniProtKB-KW"/>
</dbReference>
<feature type="binding site" evidence="10">
    <location>
        <position position="169"/>
    </location>
    <ligand>
        <name>Mn(2+)</name>
        <dbReference type="ChEBI" id="CHEBI:29035"/>
    </ligand>
</feature>
<comment type="subunit">
    <text evidence="9 10">Homodimer, forms a heterotetramer with a Cas2 homodimer.</text>
</comment>
<keyword evidence="1 10" id="KW-0540">Nuclease</keyword>
<dbReference type="GO" id="GO:0004519">
    <property type="term" value="F:endonuclease activity"/>
    <property type="evidence" value="ECO:0007669"/>
    <property type="project" value="UniProtKB-KW"/>
</dbReference>
<keyword evidence="7 10" id="KW-0238">DNA-binding</keyword>
<dbReference type="RefSeq" id="WP_238807767.1">
    <property type="nucleotide sequence ID" value="NZ_CAKLPY010000002.1"/>
</dbReference>
<evidence type="ECO:0000256" key="9">
    <source>
        <dbReference type="ARBA" id="ARBA00038592"/>
    </source>
</evidence>
<comment type="function">
    <text evidence="10">CRISPR (clustered regularly interspaced short palindromic repeat), is an adaptive immune system that provides protection against mobile genetic elements (viruses, transposable elements and conjugative plasmids). CRISPR clusters contain spacers, sequences complementary to antecedent mobile elements, and target invading nucleic acids. CRISPR clusters are transcribed and processed into CRISPR RNA (crRNA). Acts as a dsDNA endonuclease. Involved in the integration of spacer DNA into the CRISPR cassette.</text>
</comment>
<evidence type="ECO:0000256" key="10">
    <source>
        <dbReference type="HAMAP-Rule" id="MF_01470"/>
    </source>
</evidence>
<dbReference type="InterPro" id="IPR042206">
    <property type="entry name" value="CRISPR-assoc_Cas1_C"/>
</dbReference>
<gene>
    <name evidence="11" type="primary">cas1_1</name>
    <name evidence="10" type="synonym">cas1</name>
    <name evidence="11" type="ORF">EMA8858_03311</name>
</gene>
<comment type="caution">
    <text evidence="11">The sequence shown here is derived from an EMBL/GenBank/DDBJ whole genome shotgun (WGS) entry which is preliminary data.</text>
</comment>
<dbReference type="CDD" id="cd09634">
    <property type="entry name" value="Cas1_I-II-III"/>
    <property type="match status" value="1"/>
</dbReference>
<keyword evidence="5 10" id="KW-0460">Magnesium</keyword>
<evidence type="ECO:0000256" key="6">
    <source>
        <dbReference type="ARBA" id="ARBA00023118"/>
    </source>
</evidence>